<evidence type="ECO:0000313" key="10">
    <source>
        <dbReference type="Proteomes" id="UP000572212"/>
    </source>
</evidence>
<dbReference type="GO" id="GO:0009847">
    <property type="term" value="P:spore germination"/>
    <property type="evidence" value="ECO:0007669"/>
    <property type="project" value="InterPro"/>
</dbReference>
<dbReference type="PANTHER" id="PTHR34975">
    <property type="entry name" value="SPORE GERMINATION PROTEIN A2"/>
    <property type="match status" value="1"/>
</dbReference>
<dbReference type="Gene3D" id="1.20.1740.10">
    <property type="entry name" value="Amino acid/polyamine transporter I"/>
    <property type="match status" value="1"/>
</dbReference>
<dbReference type="Pfam" id="PF03845">
    <property type="entry name" value="Spore_permease"/>
    <property type="match status" value="1"/>
</dbReference>
<feature type="transmembrane region" description="Helical" evidence="8">
    <location>
        <begin position="116"/>
        <end position="138"/>
    </location>
</feature>
<gene>
    <name evidence="9" type="ORF">GGQ92_002080</name>
</gene>
<dbReference type="RefSeq" id="WP_184248176.1">
    <property type="nucleotide sequence ID" value="NZ_BAAACU010000042.1"/>
</dbReference>
<keyword evidence="6 8" id="KW-1133">Transmembrane helix</keyword>
<protein>
    <submittedName>
        <fullName evidence="9">Spore germination protein</fullName>
    </submittedName>
</protein>
<evidence type="ECO:0000256" key="5">
    <source>
        <dbReference type="ARBA" id="ARBA00022692"/>
    </source>
</evidence>
<feature type="transmembrane region" description="Helical" evidence="8">
    <location>
        <begin position="309"/>
        <end position="326"/>
    </location>
</feature>
<dbReference type="Proteomes" id="UP000572212">
    <property type="component" value="Unassembled WGS sequence"/>
</dbReference>
<feature type="transmembrane region" description="Helical" evidence="8">
    <location>
        <begin position="21"/>
        <end position="39"/>
    </location>
</feature>
<evidence type="ECO:0000256" key="3">
    <source>
        <dbReference type="ARBA" id="ARBA00022448"/>
    </source>
</evidence>
<keyword evidence="7 8" id="KW-0472">Membrane</keyword>
<dbReference type="NCBIfam" id="TIGR00912">
    <property type="entry name" value="2A0309"/>
    <property type="match status" value="1"/>
</dbReference>
<evidence type="ECO:0000313" key="9">
    <source>
        <dbReference type="EMBL" id="MBB6513273.1"/>
    </source>
</evidence>
<evidence type="ECO:0000256" key="8">
    <source>
        <dbReference type="SAM" id="Phobius"/>
    </source>
</evidence>
<keyword evidence="4" id="KW-0309">Germination</keyword>
<evidence type="ECO:0000256" key="1">
    <source>
        <dbReference type="ARBA" id="ARBA00004141"/>
    </source>
</evidence>
<proteinExistence type="inferred from homology"/>
<accession>A0A841RNT6</accession>
<evidence type="ECO:0000256" key="6">
    <source>
        <dbReference type="ARBA" id="ARBA00022989"/>
    </source>
</evidence>
<feature type="transmembrane region" description="Helical" evidence="8">
    <location>
        <begin position="45"/>
        <end position="65"/>
    </location>
</feature>
<dbReference type="GO" id="GO:0016020">
    <property type="term" value="C:membrane"/>
    <property type="evidence" value="ECO:0007669"/>
    <property type="project" value="UniProtKB-SubCell"/>
</dbReference>
<keyword evidence="10" id="KW-1185">Reference proteome</keyword>
<dbReference type="PANTHER" id="PTHR34975:SF2">
    <property type="entry name" value="SPORE GERMINATION PROTEIN A2"/>
    <property type="match status" value="1"/>
</dbReference>
<sequence>MKFLYSNETISDKELKIAIPSMIIGVGVLSLPSGIASVTVGSDGWIALLIAGILQMGVIWLMAKVASSFPKQSFLSYSAKLVSKPVAVVITFTFAVYFICVTAYDIRMLGHISEQYLFKKTPVEVVMLAFLLVVVYAVSGSRVGIFRLNILFLPIILIVAIVVFLLSSKIMDVSNLRPAFQTDIKGHMHGLYTSALSYIGISIILFYTSFVENPKNIPKVSIIGVTVPVVLYIVVYLNCILVFGQVGTSNMLFPTVDLAKRVDLPGGMLERIEALFFTVWTMGVFTTAMMVFDVAILALQSIFKKIKKIHIILFLSPLVYFIGTIPKNTTQIIQFGNYIATSMYIYGYLIAIVLFIIAKVRKGKSNGKKAI</sequence>
<name>A0A841RNT6_9BACI</name>
<feature type="transmembrane region" description="Helical" evidence="8">
    <location>
        <begin position="86"/>
        <end position="104"/>
    </location>
</feature>
<evidence type="ECO:0000256" key="7">
    <source>
        <dbReference type="ARBA" id="ARBA00023136"/>
    </source>
</evidence>
<keyword evidence="5 8" id="KW-0812">Transmembrane</keyword>
<comment type="similarity">
    <text evidence="2">Belongs to the amino acid-polyamine-organocation (APC) superfamily. Spore germination protein (SGP) (TC 2.A.3.9) family.</text>
</comment>
<dbReference type="AlphaFoldDB" id="A0A841RNT6"/>
<dbReference type="EMBL" id="JACHON010000010">
    <property type="protein sequence ID" value="MBB6513273.1"/>
    <property type="molecule type" value="Genomic_DNA"/>
</dbReference>
<reference evidence="9 10" key="1">
    <citation type="submission" date="2020-08" db="EMBL/GenBank/DDBJ databases">
        <title>Genomic Encyclopedia of Type Strains, Phase IV (KMG-IV): sequencing the most valuable type-strain genomes for metagenomic binning, comparative biology and taxonomic classification.</title>
        <authorList>
            <person name="Goeker M."/>
        </authorList>
    </citation>
    <scope>NUCLEOTIDE SEQUENCE [LARGE SCALE GENOMIC DNA]</scope>
    <source>
        <strain evidence="9 10">DSM 11805</strain>
    </source>
</reference>
<dbReference type="InterPro" id="IPR004761">
    <property type="entry name" value="Spore_GerAB"/>
</dbReference>
<feature type="transmembrane region" description="Helical" evidence="8">
    <location>
        <begin position="338"/>
        <end position="358"/>
    </location>
</feature>
<organism evidence="9 10">
    <name type="scientific">Gracilibacillus halotolerans</name>
    <dbReference type="NCBI Taxonomy" id="74386"/>
    <lineage>
        <taxon>Bacteria</taxon>
        <taxon>Bacillati</taxon>
        <taxon>Bacillota</taxon>
        <taxon>Bacilli</taxon>
        <taxon>Bacillales</taxon>
        <taxon>Bacillaceae</taxon>
        <taxon>Gracilibacillus</taxon>
    </lineage>
</organism>
<feature type="transmembrane region" description="Helical" evidence="8">
    <location>
        <begin position="274"/>
        <end position="297"/>
    </location>
</feature>
<keyword evidence="3" id="KW-0813">Transport</keyword>
<evidence type="ECO:0000256" key="4">
    <source>
        <dbReference type="ARBA" id="ARBA00022544"/>
    </source>
</evidence>
<evidence type="ECO:0000256" key="2">
    <source>
        <dbReference type="ARBA" id="ARBA00007998"/>
    </source>
</evidence>
<feature type="transmembrane region" description="Helical" evidence="8">
    <location>
        <begin position="222"/>
        <end position="244"/>
    </location>
</feature>
<comment type="caution">
    <text evidence="9">The sequence shown here is derived from an EMBL/GenBank/DDBJ whole genome shotgun (WGS) entry which is preliminary data.</text>
</comment>
<feature type="transmembrane region" description="Helical" evidence="8">
    <location>
        <begin position="191"/>
        <end position="210"/>
    </location>
</feature>
<comment type="subcellular location">
    <subcellularLocation>
        <location evidence="1">Membrane</location>
        <topology evidence="1">Multi-pass membrane protein</topology>
    </subcellularLocation>
</comment>
<feature type="transmembrane region" description="Helical" evidence="8">
    <location>
        <begin position="150"/>
        <end position="171"/>
    </location>
</feature>